<dbReference type="PANTHER" id="PTHR46572">
    <property type="entry name" value="RHO1 GDP-GTP EXCHANGE PROTEIN 1-RELATED"/>
    <property type="match status" value="1"/>
</dbReference>
<keyword evidence="2" id="KW-0344">Guanine-nucleotide releasing factor</keyword>
<dbReference type="InterPro" id="IPR001180">
    <property type="entry name" value="CNH_dom"/>
</dbReference>
<sequence length="1323" mass="148688">MSNEQRYYNYPQNGANGYQGSWQPSYNNNNNNNSQNANSQQYNSTPGYPPQSQPAGHYYNTHDPNSNYGHNRTSSYGSNGHQENFGYPNANPPYVPPTPMPHPAQPNPTTYGSANNYYGNPSNSGYMQMPQPRPSNGGGIATTVSPLDFASPAVYPPTNGNTTVNNTNYNPGQQHHLTSSTAYDQHSSTSSYHSSPVPLHAQQQHSSRPSSQASSTTSGLRPASIPAPIDTSGSTYRSQPTVMTPVSPLDSSDDDDYSPTPLDVMRKLERNNQSQRNNRTSTQSHDLPTSAATPPAASHPNGHPFSQPQSRPTNFNAPVPPVNTSNVVEPPILSSPYMQSSTFASSARPASPGSANYNKVLPPAPRPSSSTSIGSKPRPSSGASFSGQNDVTRTPSRPSPPRHSASSLMPPFNPAMLSELSSVFVKRIRALEHVREISCSDDYPDAFSGQEAVTAIYKALDGKVPEQYCILFATSLMRSQLFQPVHYSQMSLLSNSVFNSSDEYYYFDDDVSKEDVPRGVLTSLTKCYSSSCVPEEGGCYAPLCPNKPAVFAKEFSADADLARETSFRSSLEAGDLPISSEGYVPWGKQVARELYDSTPKREKERQEAINELIFNEENYMKDLTTMHEVMVTPLLEGNIIEPSRVKRFVEDVFVNYNEIRELSTTLYRAMYEVKRRYEGQCLPKIGDVIVQHVAYFEKPYTKFGPQVPMSEYILNVEMRSNPEVQRWYNDVVKNPRLRRLDFRAFLVTPAQRIGRFMLLLEAVLKKTNEDHEDYPFLTRCIDMARPVAARINQLKLTTDQRVEILQINDSMEFKQGESYNLNLTDPHRKLLHSGELKRQDRSDSIHAFVFDHMFVMAKVRTTSNNAVEYRVWKRPVPLQMLIVANAAMPPNVPAAGTSNAFPLVLNQLSQGGYQHIFYCSTQAERQQWIQAIDDAKNALKRRQGNETDVLEMNTLDDSSFRVYGTSTTGSYGRINCSVPFATVNDEYRIAIGTDTGVYFKSLKDSVVRRVISCDNVRQLNVLASHNILLVLSEKILRAYPLDPLNDPTNIRSPDRLCEEVDKGVNFFSVGICNQKHLLLYKKRSSTDSLFVSLEPKCDLRSNLNESMKSNKKGLSVFGRSNNSWFLKDMNFNIGGVDATNLQFFKTKFNVACDQRCFQVINPNNLNDIRDIPDNSYPEFNFISNSAEPMKPLAMFRIEKFFLVCYDRVAFYVHNRNGSLVMKKDGKPYILCEWEGRPEHVTYIHPYVIGVCTQFLEVRNVESGELVQVISGENIRLTYYDEQLNLVHCCMTNSARPEVQHLFHLYLDPSKVRNTGYPSRQAVR</sequence>
<evidence type="ECO:0000259" key="5">
    <source>
        <dbReference type="PROSITE" id="PS50010"/>
    </source>
</evidence>
<feature type="compositionally biased region" description="Polar residues" evidence="3">
    <location>
        <begin position="231"/>
        <end position="242"/>
    </location>
</feature>
<feature type="compositionally biased region" description="Low complexity" evidence="3">
    <location>
        <begin position="111"/>
        <end position="126"/>
    </location>
</feature>
<dbReference type="Gene3D" id="1.20.900.10">
    <property type="entry name" value="Dbl homology (DH) domain"/>
    <property type="match status" value="1"/>
</dbReference>
<dbReference type="PROSITE" id="PS50010">
    <property type="entry name" value="DH_2"/>
    <property type="match status" value="1"/>
</dbReference>
<comment type="caution">
    <text evidence="7">The sequence shown here is derived from an EMBL/GenBank/DDBJ whole genome shotgun (WGS) entry which is preliminary data.</text>
</comment>
<feature type="compositionally biased region" description="Polar residues" evidence="3">
    <location>
        <begin position="62"/>
        <end position="82"/>
    </location>
</feature>
<feature type="compositionally biased region" description="Polar residues" evidence="3">
    <location>
        <begin position="381"/>
        <end position="392"/>
    </location>
</feature>
<feature type="region of interest" description="Disordered" evidence="3">
    <location>
        <begin position="1"/>
        <end position="410"/>
    </location>
</feature>
<dbReference type="InterPro" id="IPR041675">
    <property type="entry name" value="PH_5"/>
</dbReference>
<dbReference type="Gene3D" id="2.30.29.30">
    <property type="entry name" value="Pleckstrin-homology domain (PH domain)/Phosphotyrosine-binding domain (PTB)"/>
    <property type="match status" value="1"/>
</dbReference>
<feature type="domain" description="DH" evidence="5">
    <location>
        <begin position="604"/>
        <end position="794"/>
    </location>
</feature>
<evidence type="ECO:0000256" key="2">
    <source>
        <dbReference type="ARBA" id="ARBA00022658"/>
    </source>
</evidence>
<dbReference type="EMBL" id="MCGT01000034">
    <property type="protein sequence ID" value="ORX47229.1"/>
    <property type="molecule type" value="Genomic_DNA"/>
</dbReference>
<evidence type="ECO:0000256" key="1">
    <source>
        <dbReference type="ARBA" id="ARBA00022553"/>
    </source>
</evidence>
<dbReference type="GO" id="GO:0005085">
    <property type="term" value="F:guanyl-nucleotide exchange factor activity"/>
    <property type="evidence" value="ECO:0007669"/>
    <property type="project" value="UniProtKB-KW"/>
</dbReference>
<feature type="domain" description="CNH" evidence="6">
    <location>
        <begin position="971"/>
        <end position="1284"/>
    </location>
</feature>
<dbReference type="SUPFAM" id="SSF50729">
    <property type="entry name" value="PH domain-like"/>
    <property type="match status" value="1"/>
</dbReference>
<dbReference type="OrthoDB" id="2272012at2759"/>
<evidence type="ECO:0000256" key="3">
    <source>
        <dbReference type="SAM" id="MobiDB-lite"/>
    </source>
</evidence>
<feature type="compositionally biased region" description="Low complexity" evidence="3">
    <location>
        <begin position="25"/>
        <end position="44"/>
    </location>
</feature>
<dbReference type="Pfam" id="PF15405">
    <property type="entry name" value="PH_5"/>
    <property type="match status" value="1"/>
</dbReference>
<dbReference type="Pfam" id="PF00621">
    <property type="entry name" value="RhoGEF"/>
    <property type="match status" value="1"/>
</dbReference>
<feature type="compositionally biased region" description="Polar residues" evidence="3">
    <location>
        <begin position="173"/>
        <end position="185"/>
    </location>
</feature>
<dbReference type="STRING" id="101127.A0A1X2G7U1"/>
<reference evidence="7 8" key="1">
    <citation type="submission" date="2016-07" db="EMBL/GenBank/DDBJ databases">
        <title>Pervasive Adenine N6-methylation of Active Genes in Fungi.</title>
        <authorList>
            <consortium name="DOE Joint Genome Institute"/>
            <person name="Mondo S.J."/>
            <person name="Dannebaum R.O."/>
            <person name="Kuo R.C."/>
            <person name="Labutti K."/>
            <person name="Haridas S."/>
            <person name="Kuo A."/>
            <person name="Salamov A."/>
            <person name="Ahrendt S.R."/>
            <person name="Lipzen A."/>
            <person name="Sullivan W."/>
            <person name="Andreopoulos W.B."/>
            <person name="Clum A."/>
            <person name="Lindquist E."/>
            <person name="Daum C."/>
            <person name="Ramamoorthy G.K."/>
            <person name="Gryganskyi A."/>
            <person name="Culley D."/>
            <person name="Magnuson J.K."/>
            <person name="James T.Y."/>
            <person name="O'Malley M.A."/>
            <person name="Stajich J.E."/>
            <person name="Spatafora J.W."/>
            <person name="Visel A."/>
            <person name="Grigoriev I.V."/>
        </authorList>
    </citation>
    <scope>NUCLEOTIDE SEQUENCE [LARGE SCALE GENOMIC DNA]</scope>
    <source>
        <strain evidence="7 8">NRRL 3301</strain>
    </source>
</reference>
<dbReference type="SMART" id="SM00036">
    <property type="entry name" value="CNH"/>
    <property type="match status" value="1"/>
</dbReference>
<dbReference type="SUPFAM" id="SSF48065">
    <property type="entry name" value="DBL homology domain (DH-domain)"/>
    <property type="match status" value="1"/>
</dbReference>
<dbReference type="InterPro" id="IPR001849">
    <property type="entry name" value="PH_domain"/>
</dbReference>
<feature type="compositionally biased region" description="Low complexity" evidence="3">
    <location>
        <begin position="344"/>
        <end position="355"/>
    </location>
</feature>
<evidence type="ECO:0000313" key="8">
    <source>
        <dbReference type="Proteomes" id="UP000242146"/>
    </source>
</evidence>
<dbReference type="SMART" id="SM00325">
    <property type="entry name" value="RhoGEF"/>
    <property type="match status" value="1"/>
</dbReference>
<dbReference type="CDD" id="cd00160">
    <property type="entry name" value="RhoGEF"/>
    <property type="match status" value="1"/>
</dbReference>
<feature type="compositionally biased region" description="Low complexity" evidence="3">
    <location>
        <begin position="271"/>
        <end position="300"/>
    </location>
</feature>
<keyword evidence="8" id="KW-1185">Reference proteome</keyword>
<dbReference type="PROSITE" id="PS50219">
    <property type="entry name" value="CNH"/>
    <property type="match status" value="1"/>
</dbReference>
<organism evidence="7 8">
    <name type="scientific">Hesseltinella vesiculosa</name>
    <dbReference type="NCBI Taxonomy" id="101127"/>
    <lineage>
        <taxon>Eukaryota</taxon>
        <taxon>Fungi</taxon>
        <taxon>Fungi incertae sedis</taxon>
        <taxon>Mucoromycota</taxon>
        <taxon>Mucoromycotina</taxon>
        <taxon>Mucoromycetes</taxon>
        <taxon>Mucorales</taxon>
        <taxon>Cunninghamellaceae</taxon>
        <taxon>Hesseltinella</taxon>
    </lineage>
</organism>
<keyword evidence="1" id="KW-0597">Phosphoprotein</keyword>
<gene>
    <name evidence="7" type="ORF">DM01DRAFT_1339245</name>
</gene>
<dbReference type="InterPro" id="IPR035899">
    <property type="entry name" value="DBL_dom_sf"/>
</dbReference>
<dbReference type="Proteomes" id="UP000242146">
    <property type="component" value="Unassembled WGS sequence"/>
</dbReference>
<evidence type="ECO:0000313" key="7">
    <source>
        <dbReference type="EMBL" id="ORX47229.1"/>
    </source>
</evidence>
<dbReference type="Pfam" id="PF00780">
    <property type="entry name" value="CNH"/>
    <property type="match status" value="1"/>
</dbReference>
<feature type="compositionally biased region" description="Pro residues" evidence="3">
    <location>
        <begin position="90"/>
        <end position="106"/>
    </location>
</feature>
<feature type="compositionally biased region" description="Polar residues" evidence="3">
    <location>
        <begin position="1"/>
        <end position="24"/>
    </location>
</feature>
<feature type="domain" description="PH" evidence="4">
    <location>
        <begin position="829"/>
        <end position="937"/>
    </location>
</feature>
<dbReference type="InterPro" id="IPR011993">
    <property type="entry name" value="PH-like_dom_sf"/>
</dbReference>
<dbReference type="SMART" id="SM00233">
    <property type="entry name" value="PH"/>
    <property type="match status" value="1"/>
</dbReference>
<protein>
    <recommendedName>
        <fullName evidence="9">CNH-domain-containing protein</fullName>
    </recommendedName>
</protein>
<evidence type="ECO:0000259" key="6">
    <source>
        <dbReference type="PROSITE" id="PS50219"/>
    </source>
</evidence>
<evidence type="ECO:0000259" key="4">
    <source>
        <dbReference type="PROSITE" id="PS50003"/>
    </source>
</evidence>
<name>A0A1X2G7U1_9FUNG</name>
<feature type="compositionally biased region" description="Polar residues" evidence="3">
    <location>
        <begin position="304"/>
        <end position="327"/>
    </location>
</feature>
<evidence type="ECO:0008006" key="9">
    <source>
        <dbReference type="Google" id="ProtNLM"/>
    </source>
</evidence>
<feature type="compositionally biased region" description="Low complexity" evidence="3">
    <location>
        <begin position="156"/>
        <end position="172"/>
    </location>
</feature>
<proteinExistence type="predicted"/>
<accession>A0A1X2G7U1</accession>
<feature type="compositionally biased region" description="Low complexity" evidence="3">
    <location>
        <begin position="186"/>
        <end position="218"/>
    </location>
</feature>
<dbReference type="InterPro" id="IPR052233">
    <property type="entry name" value="Rho-type_GEFs"/>
</dbReference>
<dbReference type="InterPro" id="IPR000219">
    <property type="entry name" value="DH_dom"/>
</dbReference>
<dbReference type="PANTHER" id="PTHR46572:SF1">
    <property type="entry name" value="RHO1 GUANINE NUCLEOTIDE EXCHANGE FACTOR TUS1"/>
    <property type="match status" value="1"/>
</dbReference>
<dbReference type="PROSITE" id="PS50003">
    <property type="entry name" value="PH_DOMAIN"/>
    <property type="match status" value="1"/>
</dbReference>